<dbReference type="Pfam" id="PF13411">
    <property type="entry name" value="MerR_1"/>
    <property type="match status" value="1"/>
</dbReference>
<organism evidence="4 5">
    <name type="scientific">Aliiruegeria haliotis</name>
    <dbReference type="NCBI Taxonomy" id="1280846"/>
    <lineage>
        <taxon>Bacteria</taxon>
        <taxon>Pseudomonadati</taxon>
        <taxon>Pseudomonadota</taxon>
        <taxon>Alphaproteobacteria</taxon>
        <taxon>Rhodobacterales</taxon>
        <taxon>Roseobacteraceae</taxon>
        <taxon>Aliiruegeria</taxon>
    </lineage>
</organism>
<dbReference type="PROSITE" id="PS50937">
    <property type="entry name" value="HTH_MERR_2"/>
    <property type="match status" value="1"/>
</dbReference>
<dbReference type="InterPro" id="IPR000551">
    <property type="entry name" value="MerR-type_HTH_dom"/>
</dbReference>
<dbReference type="GO" id="GO:0003677">
    <property type="term" value="F:DNA binding"/>
    <property type="evidence" value="ECO:0007669"/>
    <property type="project" value="UniProtKB-KW"/>
</dbReference>
<feature type="domain" description="HTH merR-type" evidence="3">
    <location>
        <begin position="5"/>
        <end position="74"/>
    </location>
</feature>
<name>A0A2T0RJE8_9RHOB</name>
<dbReference type="SUPFAM" id="SSF46955">
    <property type="entry name" value="Putative DNA-binding domain"/>
    <property type="match status" value="1"/>
</dbReference>
<evidence type="ECO:0000259" key="3">
    <source>
        <dbReference type="PROSITE" id="PS50937"/>
    </source>
</evidence>
<dbReference type="Proteomes" id="UP000239480">
    <property type="component" value="Unassembled WGS sequence"/>
</dbReference>
<dbReference type="PANTHER" id="PTHR30204:SF93">
    <property type="entry name" value="HTH MERR-TYPE DOMAIN-CONTAINING PROTEIN"/>
    <property type="match status" value="1"/>
</dbReference>
<dbReference type="EMBL" id="PVTD01000010">
    <property type="protein sequence ID" value="PRY21278.1"/>
    <property type="molecule type" value="Genomic_DNA"/>
</dbReference>
<dbReference type="GO" id="GO:0003700">
    <property type="term" value="F:DNA-binding transcription factor activity"/>
    <property type="evidence" value="ECO:0007669"/>
    <property type="project" value="InterPro"/>
</dbReference>
<dbReference type="Gene3D" id="1.10.1660.10">
    <property type="match status" value="1"/>
</dbReference>
<keyword evidence="1" id="KW-0238">DNA-binding</keyword>
<keyword evidence="5" id="KW-1185">Reference proteome</keyword>
<evidence type="ECO:0000256" key="2">
    <source>
        <dbReference type="SAM" id="MobiDB-lite"/>
    </source>
</evidence>
<dbReference type="InterPro" id="IPR047057">
    <property type="entry name" value="MerR_fam"/>
</dbReference>
<accession>A0A2T0RJE8</accession>
<dbReference type="CDD" id="cd00592">
    <property type="entry name" value="HTH_MerR-like"/>
    <property type="match status" value="1"/>
</dbReference>
<sequence>MNENGLTLEEISERCGVEPRTLRSWISEGLLAPPYKPGRGARYPEINAVRALAVRALKDVHGQSLADIRKQLMLADEAQIRDWAAEVPTPGAQTSTAREYLSRIRRTAGLEEPSRSVSRSFPKRSRKDPEGEVSLGPSFSMPPPAVEDSVGEPDLFDKKAAMLRRRIRGRDSAQLANIERLLAALEAEVRSLPPRKSRAQFWNRIGVTPDIELSVRGELNPRERAMFEQLADLIRTILTTGGADNEKDR</sequence>
<dbReference type="PANTHER" id="PTHR30204">
    <property type="entry name" value="REDOX-CYCLING DRUG-SENSING TRANSCRIPTIONAL ACTIVATOR SOXR"/>
    <property type="match status" value="1"/>
</dbReference>
<dbReference type="InterPro" id="IPR009061">
    <property type="entry name" value="DNA-bd_dom_put_sf"/>
</dbReference>
<gene>
    <name evidence="4" type="ORF">CLV78_110153</name>
</gene>
<evidence type="ECO:0000313" key="5">
    <source>
        <dbReference type="Proteomes" id="UP000239480"/>
    </source>
</evidence>
<proteinExistence type="predicted"/>
<protein>
    <submittedName>
        <fullName evidence="4">MerR-like DNA binding protein</fullName>
    </submittedName>
</protein>
<evidence type="ECO:0000256" key="1">
    <source>
        <dbReference type="ARBA" id="ARBA00023125"/>
    </source>
</evidence>
<feature type="region of interest" description="Disordered" evidence="2">
    <location>
        <begin position="109"/>
        <end position="153"/>
    </location>
</feature>
<comment type="caution">
    <text evidence="4">The sequence shown here is derived from an EMBL/GenBank/DDBJ whole genome shotgun (WGS) entry which is preliminary data.</text>
</comment>
<dbReference type="AlphaFoldDB" id="A0A2T0RJE8"/>
<evidence type="ECO:0000313" key="4">
    <source>
        <dbReference type="EMBL" id="PRY21278.1"/>
    </source>
</evidence>
<reference evidence="4 5" key="1">
    <citation type="submission" date="2018-03" db="EMBL/GenBank/DDBJ databases">
        <title>Genomic Encyclopedia of Archaeal and Bacterial Type Strains, Phase II (KMG-II): from individual species to whole genera.</title>
        <authorList>
            <person name="Goeker M."/>
        </authorList>
    </citation>
    <scope>NUCLEOTIDE SEQUENCE [LARGE SCALE GENOMIC DNA]</scope>
    <source>
        <strain evidence="4 5">DSM 29328</strain>
    </source>
</reference>
<dbReference type="SMART" id="SM00422">
    <property type="entry name" value="HTH_MERR"/>
    <property type="match status" value="1"/>
</dbReference>